<evidence type="ECO:0000259" key="21">
    <source>
        <dbReference type="PROSITE" id="PS50885"/>
    </source>
</evidence>
<dbReference type="PROSITE" id="PS50113">
    <property type="entry name" value="PAC"/>
    <property type="match status" value="1"/>
</dbReference>
<dbReference type="SUPFAM" id="SSF52172">
    <property type="entry name" value="CheY-like"/>
    <property type="match status" value="2"/>
</dbReference>
<dbReference type="Pfam" id="PF00072">
    <property type="entry name" value="Response_reg"/>
    <property type="match status" value="1"/>
</dbReference>
<evidence type="ECO:0000259" key="18">
    <source>
        <dbReference type="PROSITE" id="PS50110"/>
    </source>
</evidence>
<dbReference type="InterPro" id="IPR005467">
    <property type="entry name" value="His_kinase_dom"/>
</dbReference>
<dbReference type="Pfam" id="PF02518">
    <property type="entry name" value="HATPase_c"/>
    <property type="match status" value="1"/>
</dbReference>
<dbReference type="Pfam" id="PF01627">
    <property type="entry name" value="Hpt"/>
    <property type="match status" value="1"/>
</dbReference>
<dbReference type="Pfam" id="PF00512">
    <property type="entry name" value="HisKA"/>
    <property type="match status" value="1"/>
</dbReference>
<dbReference type="PRINTS" id="PR00344">
    <property type="entry name" value="BCTRLSENSOR"/>
</dbReference>
<dbReference type="CDD" id="cd16922">
    <property type="entry name" value="HATPase_EvgS-ArcB-TorS-like"/>
    <property type="match status" value="1"/>
</dbReference>
<organism evidence="23 24">
    <name type="scientific">Lysobacter stagni</name>
    <dbReference type="NCBI Taxonomy" id="3045172"/>
    <lineage>
        <taxon>Bacteria</taxon>
        <taxon>Pseudomonadati</taxon>
        <taxon>Pseudomonadota</taxon>
        <taxon>Gammaproteobacteria</taxon>
        <taxon>Lysobacterales</taxon>
        <taxon>Lysobacteraceae</taxon>
        <taxon>Lysobacter</taxon>
    </lineage>
</organism>
<dbReference type="InterPro" id="IPR000014">
    <property type="entry name" value="PAS"/>
</dbReference>
<dbReference type="Proteomes" id="UP001321580">
    <property type="component" value="Unassembled WGS sequence"/>
</dbReference>
<dbReference type="InterPro" id="IPR035965">
    <property type="entry name" value="PAS-like_dom_sf"/>
</dbReference>
<feature type="modified residue" description="Phosphohistidine" evidence="14">
    <location>
        <position position="1305"/>
    </location>
</feature>
<dbReference type="CDD" id="cd00082">
    <property type="entry name" value="HisKA"/>
    <property type="match status" value="1"/>
</dbReference>
<dbReference type="Gene3D" id="3.30.450.20">
    <property type="entry name" value="PAS domain"/>
    <property type="match status" value="2"/>
</dbReference>
<evidence type="ECO:0000256" key="16">
    <source>
        <dbReference type="SAM" id="Phobius"/>
    </source>
</evidence>
<dbReference type="Gene3D" id="1.10.287.130">
    <property type="match status" value="1"/>
</dbReference>
<evidence type="ECO:0000259" key="19">
    <source>
        <dbReference type="PROSITE" id="PS50112"/>
    </source>
</evidence>
<evidence type="ECO:0000259" key="20">
    <source>
        <dbReference type="PROSITE" id="PS50113"/>
    </source>
</evidence>
<dbReference type="SUPFAM" id="SSF55781">
    <property type="entry name" value="GAF domain-like"/>
    <property type="match status" value="1"/>
</dbReference>
<dbReference type="SUPFAM" id="SSF55785">
    <property type="entry name" value="PYP-like sensor domain (PAS domain)"/>
    <property type="match status" value="2"/>
</dbReference>
<accession>A0ABT6XIE8</accession>
<dbReference type="RefSeq" id="WP_283213283.1">
    <property type="nucleotide sequence ID" value="NZ_JASGBI010000001.1"/>
</dbReference>
<name>A0ABT6XIE8_9GAMM</name>
<evidence type="ECO:0000256" key="9">
    <source>
        <dbReference type="ARBA" id="ARBA00022777"/>
    </source>
</evidence>
<dbReference type="SMART" id="SM00387">
    <property type="entry name" value="HATPase_c"/>
    <property type="match status" value="1"/>
</dbReference>
<dbReference type="PANTHER" id="PTHR45339:SF1">
    <property type="entry name" value="HYBRID SIGNAL TRANSDUCTION HISTIDINE KINASE J"/>
    <property type="match status" value="1"/>
</dbReference>
<dbReference type="InterPro" id="IPR003018">
    <property type="entry name" value="GAF"/>
</dbReference>
<feature type="transmembrane region" description="Helical" evidence="16">
    <location>
        <begin position="20"/>
        <end position="38"/>
    </location>
</feature>
<dbReference type="InterPro" id="IPR036097">
    <property type="entry name" value="HisK_dim/P_sf"/>
</dbReference>
<keyword evidence="7 16" id="KW-0812">Transmembrane</keyword>
<evidence type="ECO:0000256" key="7">
    <source>
        <dbReference type="ARBA" id="ARBA00022692"/>
    </source>
</evidence>
<dbReference type="PROSITE" id="PS50109">
    <property type="entry name" value="HIS_KIN"/>
    <property type="match status" value="1"/>
</dbReference>
<dbReference type="InterPro" id="IPR011006">
    <property type="entry name" value="CheY-like_superfamily"/>
</dbReference>
<dbReference type="SUPFAM" id="SSF55874">
    <property type="entry name" value="ATPase domain of HSP90 chaperone/DNA topoisomerase II/histidine kinase"/>
    <property type="match status" value="1"/>
</dbReference>
<reference evidence="23 24" key="1">
    <citation type="submission" date="2023-05" db="EMBL/GenBank/DDBJ databases">
        <title>Lysobacter sp. strain LF1 Genome sequencing and assembly.</title>
        <authorList>
            <person name="Jung Y."/>
        </authorList>
    </citation>
    <scope>NUCLEOTIDE SEQUENCE [LARGE SCALE GENOMIC DNA]</scope>
    <source>
        <strain evidence="23 24">LF1</strain>
    </source>
</reference>
<dbReference type="NCBIfam" id="TIGR00229">
    <property type="entry name" value="sensory_box"/>
    <property type="match status" value="1"/>
</dbReference>
<sequence>MNRLLERLERLPLARRLQLGFGGMLLLVALLGAFSLTLNRQQMDRISRLYDMDLVGLQHLESARASLADMSQYLRQAVTVEPGPARSEALRLFVEADAHLRRDVEMARPLAFRDTTRAGLRDFDLAFADYRSQALPVVAQLRQTPSIGADASLRLLTPDLLQSAGNAREALARVVGAKREGADREVMLADARYRYGIRATLALLAAVLLVGMVFGALISRSIRRPAEAFRHSLDTLSKGELDAQIPYTHYPNETGSLARAIESLQAQARQVAAQRWVKTQVAAIAGELQTASDLPELAQRFFALMAPLIGIGRGVLYANDADLRLVRQGGYADHGAAPVIAFGEGLAGQCAVDRKPIQLVPGPSQSPQIVSALESMPPAQLLIFPLVRRKRLLGVIELAVRCELDTRQRELLSEVLPILAMNVEIVERTARTRQLLTESQAQQEQMALQSESLQAQTRELEAQQHTIEAAKAWYRGIIESAPDGMMIVGQDGRILLCNPKLETLFGYGRDELAGIQVEQLVPASASARHAELRQAFFAQGIARRMGGSNADLRGVRKDGSELSVEIGLSFLPELEGRGTCVCASVRDVSERRAMENALQQSEERLRYILDHSPVSAGVATASEIRFVNPKFVETFGLGVGDDPEQLYVNPADRARVRERLANHELLPAMELKLYDHARRERDIVATYLPIDHDGEMGALAWFIDVTDQLAAQASMVHAKELAEQAARAKSDFLANMSHEIRTPMNAIIGMSYLALQLELEPRQRGYVEKIHRSAGNLLRIINDILDFSKIEAGQMTVERVEFNLREVLDHLSSVAGLNAEQKGLELVYRIPADLPTVLVGDAVRLGQILLNLTNNAIKFSTHGAVVVDIEPLRSVGNGEVELHFHVEDQGIGIDAEQMSRLFQSFTQGDASTTRRFGGTGLGLAISRRLAERMGGTIRADSVPGVGSTFHVQVRLGAGHHASAREAHGRLAGLKVTVVAHRGSSLDALVAMAQELGMDVRISEGITKHDAGGVVLLDWAVLGTGGIDALRPLMVAGERARVIVLTSDPEQVREEAARSGIVIDGVLARPVTPWALCDAISAALDGEGAVTRSNRQTRDRSGVVTALVGSRILLVEDNDLNRELAQDLLRRAGVEVVWAGNGSEAVRILEEDPFFDGVLMDCQMPVMDGYEATRRIRAELGLKDIPIIAMTASAMSDDREAALAAGMNDHIPKPIDVDAMLATMSRWMEPCERLTSPAVSTSDETSSATVGKGLIDRDAGLATCGHNPALYRRLLLGFVRDYADFERVFTEACGDADAMLPRRLAHNLRGTAACIGAREVAERARVLEEACERNAASADIAELVTGAVVALQPVLEELRATEMQVAA</sequence>
<dbReference type="SMART" id="SM00448">
    <property type="entry name" value="REC"/>
    <property type="match status" value="1"/>
</dbReference>
<evidence type="ECO:0000256" key="8">
    <source>
        <dbReference type="ARBA" id="ARBA00022741"/>
    </source>
</evidence>
<dbReference type="InterPro" id="IPR004358">
    <property type="entry name" value="Sig_transdc_His_kin-like_C"/>
</dbReference>
<dbReference type="InterPro" id="IPR000700">
    <property type="entry name" value="PAS-assoc_C"/>
</dbReference>
<dbReference type="Gene3D" id="6.10.340.10">
    <property type="match status" value="1"/>
</dbReference>
<proteinExistence type="predicted"/>
<dbReference type="SUPFAM" id="SSF47384">
    <property type="entry name" value="Homodimeric domain of signal transducing histidine kinase"/>
    <property type="match status" value="1"/>
</dbReference>
<feature type="transmembrane region" description="Helical" evidence="16">
    <location>
        <begin position="195"/>
        <end position="218"/>
    </location>
</feature>
<dbReference type="PANTHER" id="PTHR45339">
    <property type="entry name" value="HYBRID SIGNAL TRANSDUCTION HISTIDINE KINASE J"/>
    <property type="match status" value="1"/>
</dbReference>
<dbReference type="InterPro" id="IPR029016">
    <property type="entry name" value="GAF-like_dom_sf"/>
</dbReference>
<feature type="domain" description="Response regulatory" evidence="18">
    <location>
        <begin position="974"/>
        <end position="1083"/>
    </location>
</feature>
<comment type="caution">
    <text evidence="23">The sequence shown here is derived from an EMBL/GenBank/DDBJ whole genome shotgun (WGS) entry which is preliminary data.</text>
</comment>
<dbReference type="SUPFAM" id="SSF158472">
    <property type="entry name" value="HAMP domain-like"/>
    <property type="match status" value="1"/>
</dbReference>
<feature type="domain" description="HAMP" evidence="21">
    <location>
        <begin position="220"/>
        <end position="273"/>
    </location>
</feature>
<dbReference type="Pfam" id="PF00672">
    <property type="entry name" value="HAMP"/>
    <property type="match status" value="1"/>
</dbReference>
<feature type="domain" description="PAC" evidence="20">
    <location>
        <begin position="548"/>
        <end position="600"/>
    </location>
</feature>
<keyword evidence="8" id="KW-0547">Nucleotide-binding</keyword>
<keyword evidence="12" id="KW-0902">Two-component regulatory system</keyword>
<evidence type="ECO:0000256" key="13">
    <source>
        <dbReference type="ARBA" id="ARBA00023136"/>
    </source>
</evidence>
<dbReference type="InterPro" id="IPR003660">
    <property type="entry name" value="HAMP_dom"/>
</dbReference>
<keyword evidence="9" id="KW-0418">Kinase</keyword>
<dbReference type="InterPro" id="IPR008207">
    <property type="entry name" value="Sig_transdc_His_kin_Hpt_dom"/>
</dbReference>
<evidence type="ECO:0000259" key="22">
    <source>
        <dbReference type="PROSITE" id="PS50894"/>
    </source>
</evidence>
<dbReference type="PROSITE" id="PS50112">
    <property type="entry name" value="PAS"/>
    <property type="match status" value="1"/>
</dbReference>
<dbReference type="SMART" id="SM00304">
    <property type="entry name" value="HAMP"/>
    <property type="match status" value="1"/>
</dbReference>
<dbReference type="EC" id="2.7.13.3" evidence="3"/>
<evidence type="ECO:0000256" key="6">
    <source>
        <dbReference type="ARBA" id="ARBA00022679"/>
    </source>
</evidence>
<dbReference type="EMBL" id="JASGBI010000001">
    <property type="protein sequence ID" value="MDI9239920.1"/>
    <property type="molecule type" value="Genomic_DNA"/>
</dbReference>
<evidence type="ECO:0000256" key="2">
    <source>
        <dbReference type="ARBA" id="ARBA00004651"/>
    </source>
</evidence>
<dbReference type="InterPro" id="IPR036641">
    <property type="entry name" value="HPT_dom_sf"/>
</dbReference>
<evidence type="ECO:0000313" key="23">
    <source>
        <dbReference type="EMBL" id="MDI9239920.1"/>
    </source>
</evidence>
<dbReference type="CDD" id="cd00130">
    <property type="entry name" value="PAS"/>
    <property type="match status" value="1"/>
</dbReference>
<protein>
    <recommendedName>
        <fullName evidence="3">histidine kinase</fullName>
        <ecNumber evidence="3">2.7.13.3</ecNumber>
    </recommendedName>
</protein>
<dbReference type="Gene3D" id="3.30.450.40">
    <property type="match status" value="1"/>
</dbReference>
<dbReference type="Gene3D" id="1.20.120.160">
    <property type="entry name" value="HPT domain"/>
    <property type="match status" value="1"/>
</dbReference>
<gene>
    <name evidence="23" type="ORF">QLQ15_13490</name>
</gene>
<dbReference type="PROSITE" id="PS50894">
    <property type="entry name" value="HPT"/>
    <property type="match status" value="1"/>
</dbReference>
<dbReference type="Pfam" id="PF13188">
    <property type="entry name" value="PAS_8"/>
    <property type="match status" value="1"/>
</dbReference>
<evidence type="ECO:0000256" key="4">
    <source>
        <dbReference type="ARBA" id="ARBA00022475"/>
    </source>
</evidence>
<feature type="modified residue" description="4-aspartylphosphate" evidence="15">
    <location>
        <position position="1160"/>
    </location>
</feature>
<evidence type="ECO:0000313" key="24">
    <source>
        <dbReference type="Proteomes" id="UP001321580"/>
    </source>
</evidence>
<dbReference type="SMART" id="SM00388">
    <property type="entry name" value="HisKA"/>
    <property type="match status" value="1"/>
</dbReference>
<dbReference type="PROSITE" id="PS50110">
    <property type="entry name" value="RESPONSE_REGULATORY"/>
    <property type="match status" value="2"/>
</dbReference>
<feature type="domain" description="Response regulatory" evidence="18">
    <location>
        <begin position="1110"/>
        <end position="1227"/>
    </location>
</feature>
<dbReference type="InterPro" id="IPR001789">
    <property type="entry name" value="Sig_transdc_resp-reg_receiver"/>
</dbReference>
<dbReference type="Gene3D" id="3.30.565.10">
    <property type="entry name" value="Histidine kinase-like ATPase, C-terminal domain"/>
    <property type="match status" value="1"/>
</dbReference>
<evidence type="ECO:0000256" key="14">
    <source>
        <dbReference type="PROSITE-ProRule" id="PRU00110"/>
    </source>
</evidence>
<keyword evidence="5 15" id="KW-0597">Phosphoprotein</keyword>
<keyword evidence="6" id="KW-0808">Transferase</keyword>
<dbReference type="SUPFAM" id="SSF47226">
    <property type="entry name" value="Histidine-containing phosphotransfer domain, HPT domain"/>
    <property type="match status" value="1"/>
</dbReference>
<evidence type="ECO:0000256" key="5">
    <source>
        <dbReference type="ARBA" id="ARBA00022553"/>
    </source>
</evidence>
<dbReference type="Pfam" id="PF13426">
    <property type="entry name" value="PAS_9"/>
    <property type="match status" value="1"/>
</dbReference>
<keyword evidence="10" id="KW-0067">ATP-binding</keyword>
<dbReference type="Pfam" id="PF13185">
    <property type="entry name" value="GAF_2"/>
    <property type="match status" value="1"/>
</dbReference>
<feature type="domain" description="PAS" evidence="19">
    <location>
        <begin position="470"/>
        <end position="539"/>
    </location>
</feature>
<dbReference type="SMART" id="SM00091">
    <property type="entry name" value="PAS"/>
    <property type="match status" value="2"/>
</dbReference>
<evidence type="ECO:0000256" key="10">
    <source>
        <dbReference type="ARBA" id="ARBA00022840"/>
    </source>
</evidence>
<comment type="subcellular location">
    <subcellularLocation>
        <location evidence="2">Cell membrane</location>
        <topology evidence="2">Multi-pass membrane protein</topology>
    </subcellularLocation>
</comment>
<keyword evidence="24" id="KW-1185">Reference proteome</keyword>
<comment type="catalytic activity">
    <reaction evidence="1">
        <text>ATP + protein L-histidine = ADP + protein N-phospho-L-histidine.</text>
        <dbReference type="EC" id="2.7.13.3"/>
    </reaction>
</comment>
<dbReference type="Gene3D" id="3.40.50.2300">
    <property type="match status" value="2"/>
</dbReference>
<feature type="modified residue" description="4-aspartylphosphate" evidence="15">
    <location>
        <position position="1017"/>
    </location>
</feature>
<dbReference type="CDD" id="cd17546">
    <property type="entry name" value="REC_hyHK_CKI1_RcsC-like"/>
    <property type="match status" value="1"/>
</dbReference>
<dbReference type="InterPro" id="IPR003661">
    <property type="entry name" value="HisK_dim/P_dom"/>
</dbReference>
<evidence type="ECO:0000259" key="17">
    <source>
        <dbReference type="PROSITE" id="PS50109"/>
    </source>
</evidence>
<dbReference type="InterPro" id="IPR036890">
    <property type="entry name" value="HATPase_C_sf"/>
</dbReference>
<evidence type="ECO:0000256" key="3">
    <source>
        <dbReference type="ARBA" id="ARBA00012438"/>
    </source>
</evidence>
<evidence type="ECO:0000256" key="11">
    <source>
        <dbReference type="ARBA" id="ARBA00022989"/>
    </source>
</evidence>
<keyword evidence="4" id="KW-1003">Cell membrane</keyword>
<dbReference type="PROSITE" id="PS50885">
    <property type="entry name" value="HAMP"/>
    <property type="match status" value="1"/>
</dbReference>
<feature type="domain" description="Histidine kinase" evidence="17">
    <location>
        <begin position="735"/>
        <end position="957"/>
    </location>
</feature>
<keyword evidence="11 16" id="KW-1133">Transmembrane helix</keyword>
<feature type="domain" description="HPt" evidence="22">
    <location>
        <begin position="1266"/>
        <end position="1357"/>
    </location>
</feature>
<keyword evidence="13 16" id="KW-0472">Membrane</keyword>
<evidence type="ECO:0000256" key="1">
    <source>
        <dbReference type="ARBA" id="ARBA00000085"/>
    </source>
</evidence>
<evidence type="ECO:0000256" key="15">
    <source>
        <dbReference type="PROSITE-ProRule" id="PRU00169"/>
    </source>
</evidence>
<dbReference type="InterPro" id="IPR003594">
    <property type="entry name" value="HATPase_dom"/>
</dbReference>
<evidence type="ECO:0000256" key="12">
    <source>
        <dbReference type="ARBA" id="ARBA00023012"/>
    </source>
</evidence>